<proteinExistence type="predicted"/>
<dbReference type="EMBL" id="LJIJ01001859">
    <property type="protein sequence ID" value="ODM90658.1"/>
    <property type="molecule type" value="Genomic_DNA"/>
</dbReference>
<protein>
    <submittedName>
        <fullName evidence="2">Uncharacterized protein</fullName>
    </submittedName>
</protein>
<feature type="transmembrane region" description="Helical" evidence="1">
    <location>
        <begin position="98"/>
        <end position="116"/>
    </location>
</feature>
<comment type="caution">
    <text evidence="2">The sequence shown here is derived from an EMBL/GenBank/DDBJ whole genome shotgun (WGS) entry which is preliminary data.</text>
</comment>
<keyword evidence="1" id="KW-1133">Transmembrane helix</keyword>
<gene>
    <name evidence="2" type="ORF">Ocin01_16022</name>
</gene>
<feature type="transmembrane region" description="Helical" evidence="1">
    <location>
        <begin position="12"/>
        <end position="33"/>
    </location>
</feature>
<organism evidence="2 3">
    <name type="scientific">Orchesella cincta</name>
    <name type="common">Springtail</name>
    <name type="synonym">Podura cincta</name>
    <dbReference type="NCBI Taxonomy" id="48709"/>
    <lineage>
        <taxon>Eukaryota</taxon>
        <taxon>Metazoa</taxon>
        <taxon>Ecdysozoa</taxon>
        <taxon>Arthropoda</taxon>
        <taxon>Hexapoda</taxon>
        <taxon>Collembola</taxon>
        <taxon>Entomobryomorpha</taxon>
        <taxon>Entomobryoidea</taxon>
        <taxon>Orchesellidae</taxon>
        <taxon>Orchesellinae</taxon>
        <taxon>Orchesella</taxon>
    </lineage>
</organism>
<sequence>MNLQYIRTYSGIGKIVIIIFGIAVLVIGCLSHYESEWRKIYKDPYVSKWREDGYDIPQPSIEEYYVAMIIFSLTLSLINIIGTLIVDVTKGRIKLVDFVSHILVAVLLLIAGSLYVSSAKRLEKHGKDFRWDDQSEIKLLLGYKLVAGSLVIVQAVLYGVVAFFIWRENP</sequence>
<keyword evidence="1" id="KW-0812">Transmembrane</keyword>
<dbReference type="PROSITE" id="PS51257">
    <property type="entry name" value="PROKAR_LIPOPROTEIN"/>
    <property type="match status" value="1"/>
</dbReference>
<dbReference type="Proteomes" id="UP000094527">
    <property type="component" value="Unassembled WGS sequence"/>
</dbReference>
<name>A0A1D2MCD7_ORCCI</name>
<evidence type="ECO:0000313" key="3">
    <source>
        <dbReference type="Proteomes" id="UP000094527"/>
    </source>
</evidence>
<evidence type="ECO:0000256" key="1">
    <source>
        <dbReference type="SAM" id="Phobius"/>
    </source>
</evidence>
<keyword evidence="1" id="KW-0472">Membrane</keyword>
<dbReference type="AlphaFoldDB" id="A0A1D2MCD7"/>
<keyword evidence="3" id="KW-1185">Reference proteome</keyword>
<reference evidence="2 3" key="1">
    <citation type="journal article" date="2016" name="Genome Biol. Evol.">
        <title>Gene Family Evolution Reflects Adaptation to Soil Environmental Stressors in the Genome of the Collembolan Orchesella cincta.</title>
        <authorList>
            <person name="Faddeeva-Vakhrusheva A."/>
            <person name="Derks M.F."/>
            <person name="Anvar S.Y."/>
            <person name="Agamennone V."/>
            <person name="Suring W."/>
            <person name="Smit S."/>
            <person name="van Straalen N.M."/>
            <person name="Roelofs D."/>
        </authorList>
    </citation>
    <scope>NUCLEOTIDE SEQUENCE [LARGE SCALE GENOMIC DNA]</scope>
    <source>
        <tissue evidence="2">Mixed pool</tissue>
    </source>
</reference>
<feature type="transmembrane region" description="Helical" evidence="1">
    <location>
        <begin position="64"/>
        <end position="86"/>
    </location>
</feature>
<accession>A0A1D2MCD7</accession>
<evidence type="ECO:0000313" key="2">
    <source>
        <dbReference type="EMBL" id="ODM90658.1"/>
    </source>
</evidence>
<feature type="transmembrane region" description="Helical" evidence="1">
    <location>
        <begin position="145"/>
        <end position="166"/>
    </location>
</feature>